<gene>
    <name evidence="2" type="ORF">P280DRAFT_511261</name>
</gene>
<feature type="compositionally biased region" description="Basic and acidic residues" evidence="1">
    <location>
        <begin position="324"/>
        <end position="336"/>
    </location>
</feature>
<name>A0A6A6RJF4_9PLEO</name>
<evidence type="ECO:0000256" key="1">
    <source>
        <dbReference type="SAM" id="MobiDB-lite"/>
    </source>
</evidence>
<dbReference type="EMBL" id="MU006808">
    <property type="protein sequence ID" value="KAF2635336.1"/>
    <property type="molecule type" value="Genomic_DNA"/>
</dbReference>
<feature type="compositionally biased region" description="Polar residues" evidence="1">
    <location>
        <begin position="10"/>
        <end position="21"/>
    </location>
</feature>
<keyword evidence="3" id="KW-1185">Reference proteome</keyword>
<reference evidence="2" key="1">
    <citation type="journal article" date="2020" name="Stud. Mycol.">
        <title>101 Dothideomycetes genomes: a test case for predicting lifestyles and emergence of pathogens.</title>
        <authorList>
            <person name="Haridas S."/>
            <person name="Albert R."/>
            <person name="Binder M."/>
            <person name="Bloem J."/>
            <person name="Labutti K."/>
            <person name="Salamov A."/>
            <person name="Andreopoulos B."/>
            <person name="Baker S."/>
            <person name="Barry K."/>
            <person name="Bills G."/>
            <person name="Bluhm B."/>
            <person name="Cannon C."/>
            <person name="Castanera R."/>
            <person name="Culley D."/>
            <person name="Daum C."/>
            <person name="Ezra D."/>
            <person name="Gonzalez J."/>
            <person name="Henrissat B."/>
            <person name="Kuo A."/>
            <person name="Liang C."/>
            <person name="Lipzen A."/>
            <person name="Lutzoni F."/>
            <person name="Magnuson J."/>
            <person name="Mondo S."/>
            <person name="Nolan M."/>
            <person name="Ohm R."/>
            <person name="Pangilinan J."/>
            <person name="Park H.-J."/>
            <person name="Ramirez L."/>
            <person name="Alfaro M."/>
            <person name="Sun H."/>
            <person name="Tritt A."/>
            <person name="Yoshinaga Y."/>
            <person name="Zwiers L.-H."/>
            <person name="Turgeon B."/>
            <person name="Goodwin S."/>
            <person name="Spatafora J."/>
            <person name="Crous P."/>
            <person name="Grigoriev I."/>
        </authorList>
    </citation>
    <scope>NUCLEOTIDE SEQUENCE</scope>
    <source>
        <strain evidence="2">CBS 473.64</strain>
    </source>
</reference>
<proteinExistence type="predicted"/>
<evidence type="ECO:0000313" key="2">
    <source>
        <dbReference type="EMBL" id="KAF2635336.1"/>
    </source>
</evidence>
<dbReference type="AlphaFoldDB" id="A0A6A6RJF4"/>
<feature type="region of interest" description="Disordered" evidence="1">
    <location>
        <begin position="1"/>
        <end position="21"/>
    </location>
</feature>
<protein>
    <submittedName>
        <fullName evidence="2">Uncharacterized protein</fullName>
    </submittedName>
</protein>
<accession>A0A6A6RJF4</accession>
<feature type="region of interest" description="Disordered" evidence="1">
    <location>
        <begin position="320"/>
        <end position="349"/>
    </location>
</feature>
<evidence type="ECO:0000313" key="3">
    <source>
        <dbReference type="Proteomes" id="UP000799753"/>
    </source>
</evidence>
<organism evidence="2 3">
    <name type="scientific">Massarina eburnea CBS 473.64</name>
    <dbReference type="NCBI Taxonomy" id="1395130"/>
    <lineage>
        <taxon>Eukaryota</taxon>
        <taxon>Fungi</taxon>
        <taxon>Dikarya</taxon>
        <taxon>Ascomycota</taxon>
        <taxon>Pezizomycotina</taxon>
        <taxon>Dothideomycetes</taxon>
        <taxon>Pleosporomycetidae</taxon>
        <taxon>Pleosporales</taxon>
        <taxon>Massarineae</taxon>
        <taxon>Massarinaceae</taxon>
        <taxon>Massarina</taxon>
    </lineage>
</organism>
<dbReference type="Proteomes" id="UP000799753">
    <property type="component" value="Unassembled WGS sequence"/>
</dbReference>
<sequence>MDGQPPQNPRIHSTQNNVDPGTLQQVQPAYNRDMIVFTAPPPGWAFTIQYTPSQQLNQTPFIQITEDDQRHQQEAIHALGGFIRNTLLNPPTDQHPEWQIELYSLLTSSQRNKPYSDWIKSDKSQILILTDEKRTRATHAYVTHWSAHTVTRASELSDRGEMRVPPVLSFFITEHVPMPAPGKFLLMHTLIHQLLNYNKRAESYFGPLVDRFKFEVLESIFLRLLRHVSMVFILIHGFDTYEALDKVEGEQTMRFLDRLGQSGSNGTRCIVKILLTPALSKSLWTTETVNGEEVKKAKILKPSEYCKWWDVSEGLRGEASNVAENDHARDNDDRDVNSGMEGLDAEQKA</sequence>